<sequence>MASTLIAPSFTPSEMSVFKAAGDVAAPVLLGSTSYIVRSTVPSVMSWASVLANSRRVRATPGGGLAQARAHRVHVPAAAAQQRAKELGREDGLHQQQHLDSPHRSRSIRYHHSREMAQGGEKKRKRGSRRGYCGDVSSPSDMDEGEELWLRPSTDASSLGTTEGDDNALVSVATADAMRMRVNFYECVRPRKRRRKQTVVVGNVGDVKLQSREDYERKKTQKLRRAYPWFFNCTNDAKPSRVDQTMPSGSSSSSDGGSSSSETENDNRALSKKCSGDGGIFSRPIAVTDDSYLLDSMYNLREVPSSIRRRFSLNPEKEKVRDEEVCGRRIQSSLS</sequence>
<feature type="compositionally biased region" description="Polar residues" evidence="1">
    <location>
        <begin position="238"/>
        <end position="247"/>
    </location>
</feature>
<dbReference type="EMBL" id="AGNL01022134">
    <property type="protein sequence ID" value="EJK59864.1"/>
    <property type="molecule type" value="Genomic_DNA"/>
</dbReference>
<proteinExistence type="predicted"/>
<dbReference type="Proteomes" id="UP000266841">
    <property type="component" value="Unassembled WGS sequence"/>
</dbReference>
<reference evidence="2 3" key="1">
    <citation type="journal article" date="2012" name="Genome Biol.">
        <title>Genome and low-iron response of an oceanic diatom adapted to chronic iron limitation.</title>
        <authorList>
            <person name="Lommer M."/>
            <person name="Specht M."/>
            <person name="Roy A.S."/>
            <person name="Kraemer L."/>
            <person name="Andreson R."/>
            <person name="Gutowska M.A."/>
            <person name="Wolf J."/>
            <person name="Bergner S.V."/>
            <person name="Schilhabel M.B."/>
            <person name="Klostermeier U.C."/>
            <person name="Beiko R.G."/>
            <person name="Rosenstiel P."/>
            <person name="Hippler M."/>
            <person name="Laroche J."/>
        </authorList>
    </citation>
    <scope>NUCLEOTIDE SEQUENCE [LARGE SCALE GENOMIC DNA]</scope>
    <source>
        <strain evidence="2 3">CCMP1005</strain>
    </source>
</reference>
<gene>
    <name evidence="2" type="ORF">THAOC_19865</name>
</gene>
<evidence type="ECO:0000313" key="3">
    <source>
        <dbReference type="Proteomes" id="UP000266841"/>
    </source>
</evidence>
<organism evidence="2 3">
    <name type="scientific">Thalassiosira oceanica</name>
    <name type="common">Marine diatom</name>
    <dbReference type="NCBI Taxonomy" id="159749"/>
    <lineage>
        <taxon>Eukaryota</taxon>
        <taxon>Sar</taxon>
        <taxon>Stramenopiles</taxon>
        <taxon>Ochrophyta</taxon>
        <taxon>Bacillariophyta</taxon>
        <taxon>Coscinodiscophyceae</taxon>
        <taxon>Thalassiosirophycidae</taxon>
        <taxon>Thalassiosirales</taxon>
        <taxon>Thalassiosiraceae</taxon>
        <taxon>Thalassiosira</taxon>
    </lineage>
</organism>
<accession>K0S4U2</accession>
<protein>
    <submittedName>
        <fullName evidence="2">Uncharacterized protein</fullName>
    </submittedName>
</protein>
<keyword evidence="3" id="KW-1185">Reference proteome</keyword>
<evidence type="ECO:0000256" key="1">
    <source>
        <dbReference type="SAM" id="MobiDB-lite"/>
    </source>
</evidence>
<feature type="region of interest" description="Disordered" evidence="1">
    <location>
        <begin position="80"/>
        <end position="145"/>
    </location>
</feature>
<name>K0S4U2_THAOC</name>
<comment type="caution">
    <text evidence="2">The sequence shown here is derived from an EMBL/GenBank/DDBJ whole genome shotgun (WGS) entry which is preliminary data.</text>
</comment>
<feature type="compositionally biased region" description="Low complexity" evidence="1">
    <location>
        <begin position="248"/>
        <end position="261"/>
    </location>
</feature>
<evidence type="ECO:0000313" key="2">
    <source>
        <dbReference type="EMBL" id="EJK59864.1"/>
    </source>
</evidence>
<feature type="region of interest" description="Disordered" evidence="1">
    <location>
        <begin position="238"/>
        <end position="273"/>
    </location>
</feature>
<dbReference type="AlphaFoldDB" id="K0S4U2"/>
<feature type="compositionally biased region" description="Basic and acidic residues" evidence="1">
    <location>
        <begin position="83"/>
        <end position="93"/>
    </location>
</feature>